<gene>
    <name evidence="2" type="ORF">BJX66DRAFT_268137</name>
</gene>
<dbReference type="Proteomes" id="UP001610563">
    <property type="component" value="Unassembled WGS sequence"/>
</dbReference>
<dbReference type="EMBL" id="JBFTWV010000087">
    <property type="protein sequence ID" value="KAL2787953.1"/>
    <property type="molecule type" value="Genomic_DNA"/>
</dbReference>
<name>A0ABR4FXF6_9EURO</name>
<feature type="compositionally biased region" description="Basic and acidic residues" evidence="1">
    <location>
        <begin position="1"/>
        <end position="12"/>
    </location>
</feature>
<evidence type="ECO:0000256" key="1">
    <source>
        <dbReference type="SAM" id="MobiDB-lite"/>
    </source>
</evidence>
<proteinExistence type="predicted"/>
<feature type="region of interest" description="Disordered" evidence="1">
    <location>
        <begin position="1"/>
        <end position="64"/>
    </location>
</feature>
<reference evidence="2 3" key="1">
    <citation type="submission" date="2024-07" db="EMBL/GenBank/DDBJ databases">
        <title>Section-level genome sequencing and comparative genomics of Aspergillus sections Usti and Cavernicolus.</title>
        <authorList>
            <consortium name="Lawrence Berkeley National Laboratory"/>
            <person name="Nybo J.L."/>
            <person name="Vesth T.C."/>
            <person name="Theobald S."/>
            <person name="Frisvad J.C."/>
            <person name="Larsen T.O."/>
            <person name="Kjaerboelling I."/>
            <person name="Rothschild-Mancinelli K."/>
            <person name="Lyhne E.K."/>
            <person name="Kogle M.E."/>
            <person name="Barry K."/>
            <person name="Clum A."/>
            <person name="Na H."/>
            <person name="Ledsgaard L."/>
            <person name="Lin J."/>
            <person name="Lipzen A."/>
            <person name="Kuo A."/>
            <person name="Riley R."/>
            <person name="Mondo S."/>
            <person name="Labutti K."/>
            <person name="Haridas S."/>
            <person name="Pangalinan J."/>
            <person name="Salamov A.A."/>
            <person name="Simmons B.A."/>
            <person name="Magnuson J.K."/>
            <person name="Chen J."/>
            <person name="Drula E."/>
            <person name="Henrissat B."/>
            <person name="Wiebenga A."/>
            <person name="Lubbers R.J."/>
            <person name="Gomes A.C."/>
            <person name="Makela M.R."/>
            <person name="Stajich J."/>
            <person name="Grigoriev I.V."/>
            <person name="Mortensen U.H."/>
            <person name="De Vries R.P."/>
            <person name="Baker S.E."/>
            <person name="Andersen M.R."/>
        </authorList>
    </citation>
    <scope>NUCLEOTIDE SEQUENCE [LARGE SCALE GENOMIC DNA]</scope>
    <source>
        <strain evidence="2 3">CBS 209.92</strain>
    </source>
</reference>
<accession>A0ABR4FXF6</accession>
<protein>
    <submittedName>
        <fullName evidence="2">Uncharacterized protein</fullName>
    </submittedName>
</protein>
<evidence type="ECO:0000313" key="2">
    <source>
        <dbReference type="EMBL" id="KAL2787953.1"/>
    </source>
</evidence>
<keyword evidence="3" id="KW-1185">Reference proteome</keyword>
<evidence type="ECO:0000313" key="3">
    <source>
        <dbReference type="Proteomes" id="UP001610563"/>
    </source>
</evidence>
<comment type="caution">
    <text evidence="2">The sequence shown here is derived from an EMBL/GenBank/DDBJ whole genome shotgun (WGS) entry which is preliminary data.</text>
</comment>
<organism evidence="2 3">
    <name type="scientific">Aspergillus keveii</name>
    <dbReference type="NCBI Taxonomy" id="714993"/>
    <lineage>
        <taxon>Eukaryota</taxon>
        <taxon>Fungi</taxon>
        <taxon>Dikarya</taxon>
        <taxon>Ascomycota</taxon>
        <taxon>Pezizomycotina</taxon>
        <taxon>Eurotiomycetes</taxon>
        <taxon>Eurotiomycetidae</taxon>
        <taxon>Eurotiales</taxon>
        <taxon>Aspergillaceae</taxon>
        <taxon>Aspergillus</taxon>
        <taxon>Aspergillus subgen. Nidulantes</taxon>
    </lineage>
</organism>
<sequence>MTNFGREERPAKSEPWSRGQPDRTFWGQKPELQRSSSLGETDLEDADALTGPQGSIASGGEPHGLRHLSRLSCPVLTVTHRNCAHVVESSTTPRLCLLNCASPSPSRMRQVHSFKLSASRRR</sequence>